<dbReference type="Gene3D" id="3.40.50.300">
    <property type="entry name" value="P-loop containing nucleotide triphosphate hydrolases"/>
    <property type="match status" value="1"/>
</dbReference>
<dbReference type="Pfam" id="PF18052">
    <property type="entry name" value="Rx_N"/>
    <property type="match status" value="1"/>
</dbReference>
<protein>
    <submittedName>
        <fullName evidence="11">Uncharacterized protein</fullName>
    </submittedName>
</protein>
<dbReference type="Pfam" id="PF23598">
    <property type="entry name" value="LRR_14"/>
    <property type="match status" value="2"/>
</dbReference>
<evidence type="ECO:0000256" key="6">
    <source>
        <dbReference type="ARBA" id="ARBA00023054"/>
    </source>
</evidence>
<dbReference type="InterPro" id="IPR027417">
    <property type="entry name" value="P-loop_NTPase"/>
</dbReference>
<keyword evidence="2" id="KW-0433">Leucine-rich repeat</keyword>
<dbReference type="GO" id="GO:0043531">
    <property type="term" value="F:ADP binding"/>
    <property type="evidence" value="ECO:0007669"/>
    <property type="project" value="InterPro"/>
</dbReference>
<evidence type="ECO:0000256" key="1">
    <source>
        <dbReference type="ARBA" id="ARBA00008894"/>
    </source>
</evidence>
<dbReference type="CDD" id="cd14798">
    <property type="entry name" value="RX-CC_like"/>
    <property type="match status" value="1"/>
</dbReference>
<dbReference type="PANTHER" id="PTHR23155">
    <property type="entry name" value="DISEASE RESISTANCE PROTEIN RP"/>
    <property type="match status" value="1"/>
</dbReference>
<feature type="domain" description="Disease resistance N-terminal" evidence="8">
    <location>
        <begin position="164"/>
        <end position="253"/>
    </location>
</feature>
<comment type="similarity">
    <text evidence="1">Belongs to the disease resistance NB-LRR family.</text>
</comment>
<feature type="domain" description="Disease resistance protein winged helix" evidence="9">
    <location>
        <begin position="593"/>
        <end position="662"/>
    </location>
</feature>
<feature type="domain" description="Disease resistance R13L4/SHOC-2-like LRR" evidence="10">
    <location>
        <begin position="713"/>
        <end position="806"/>
    </location>
</feature>
<evidence type="ECO:0000313" key="12">
    <source>
        <dbReference type="Proteomes" id="UP000604825"/>
    </source>
</evidence>
<evidence type="ECO:0000259" key="8">
    <source>
        <dbReference type="Pfam" id="PF18052"/>
    </source>
</evidence>
<dbReference type="GO" id="GO:0009626">
    <property type="term" value="P:plant-type hypersensitive response"/>
    <property type="evidence" value="ECO:0007669"/>
    <property type="project" value="UniProtKB-ARBA"/>
</dbReference>
<dbReference type="InterPro" id="IPR058922">
    <property type="entry name" value="WHD_DRP"/>
</dbReference>
<dbReference type="Gene3D" id="3.80.10.10">
    <property type="entry name" value="Ribonuclease Inhibitor"/>
    <property type="match status" value="1"/>
</dbReference>
<dbReference type="Gene3D" id="1.10.8.430">
    <property type="entry name" value="Helical domain of apoptotic protease-activating factors"/>
    <property type="match status" value="1"/>
</dbReference>
<proteinExistence type="inferred from homology"/>
<evidence type="ECO:0000259" key="9">
    <source>
        <dbReference type="Pfam" id="PF23559"/>
    </source>
</evidence>
<dbReference type="OrthoDB" id="693948at2759"/>
<accession>A0A811Q3H4</accession>
<dbReference type="GO" id="GO:0042742">
    <property type="term" value="P:defense response to bacterium"/>
    <property type="evidence" value="ECO:0007669"/>
    <property type="project" value="UniProtKB-ARBA"/>
</dbReference>
<dbReference type="PANTHER" id="PTHR23155:SF1116">
    <property type="entry name" value="OS12G0273300 PROTEIN"/>
    <property type="match status" value="1"/>
</dbReference>
<keyword evidence="3" id="KW-0677">Repeat</keyword>
<dbReference type="InterPro" id="IPR038005">
    <property type="entry name" value="RX-like_CC"/>
</dbReference>
<evidence type="ECO:0000256" key="5">
    <source>
        <dbReference type="ARBA" id="ARBA00022821"/>
    </source>
</evidence>
<keyword evidence="5" id="KW-0611">Plant defense</keyword>
<comment type="caution">
    <text evidence="11">The sequence shown here is derived from an EMBL/GenBank/DDBJ whole genome shotgun (WGS) entry which is preliminary data.</text>
</comment>
<dbReference type="InterPro" id="IPR042197">
    <property type="entry name" value="Apaf_helical"/>
</dbReference>
<feature type="domain" description="NB-ARC" evidence="7">
    <location>
        <begin position="353"/>
        <end position="502"/>
    </location>
</feature>
<evidence type="ECO:0000259" key="7">
    <source>
        <dbReference type="Pfam" id="PF00931"/>
    </source>
</evidence>
<dbReference type="Proteomes" id="UP000604825">
    <property type="component" value="Unassembled WGS sequence"/>
</dbReference>
<evidence type="ECO:0000256" key="3">
    <source>
        <dbReference type="ARBA" id="ARBA00022737"/>
    </source>
</evidence>
<dbReference type="Gene3D" id="1.10.10.10">
    <property type="entry name" value="Winged helix-like DNA-binding domain superfamily/Winged helix DNA-binding domain"/>
    <property type="match status" value="1"/>
</dbReference>
<evidence type="ECO:0000259" key="10">
    <source>
        <dbReference type="Pfam" id="PF23598"/>
    </source>
</evidence>
<dbReference type="FunFam" id="1.10.10.10:FF:000322">
    <property type="entry name" value="Probable disease resistance protein At1g63360"/>
    <property type="match status" value="1"/>
</dbReference>
<feature type="domain" description="Disease resistance R13L4/SHOC-2-like LRR" evidence="10">
    <location>
        <begin position="810"/>
        <end position="1077"/>
    </location>
</feature>
<evidence type="ECO:0000256" key="2">
    <source>
        <dbReference type="ARBA" id="ARBA00022614"/>
    </source>
</evidence>
<dbReference type="EMBL" id="CAJGYO010000009">
    <property type="protein sequence ID" value="CAD6252773.1"/>
    <property type="molecule type" value="Genomic_DNA"/>
</dbReference>
<gene>
    <name evidence="11" type="ORF">NCGR_LOCUS36420</name>
</gene>
<evidence type="ECO:0000256" key="4">
    <source>
        <dbReference type="ARBA" id="ARBA00022741"/>
    </source>
</evidence>
<dbReference type="Pfam" id="PF23559">
    <property type="entry name" value="WHD_DRP"/>
    <property type="match status" value="1"/>
</dbReference>
<dbReference type="InterPro" id="IPR055414">
    <property type="entry name" value="LRR_R13L4/SHOC2-like"/>
</dbReference>
<keyword evidence="12" id="KW-1185">Reference proteome</keyword>
<dbReference type="Pfam" id="PF00931">
    <property type="entry name" value="NB-ARC"/>
    <property type="match status" value="1"/>
</dbReference>
<dbReference type="InterPro" id="IPR044974">
    <property type="entry name" value="Disease_R_plants"/>
</dbReference>
<dbReference type="InterPro" id="IPR036388">
    <property type="entry name" value="WH-like_DNA-bd_sf"/>
</dbReference>
<dbReference type="InterPro" id="IPR032675">
    <property type="entry name" value="LRR_dom_sf"/>
</dbReference>
<dbReference type="InterPro" id="IPR002182">
    <property type="entry name" value="NB-ARC"/>
</dbReference>
<organism evidence="11 12">
    <name type="scientific">Miscanthus lutarioriparius</name>
    <dbReference type="NCBI Taxonomy" id="422564"/>
    <lineage>
        <taxon>Eukaryota</taxon>
        <taxon>Viridiplantae</taxon>
        <taxon>Streptophyta</taxon>
        <taxon>Embryophyta</taxon>
        <taxon>Tracheophyta</taxon>
        <taxon>Spermatophyta</taxon>
        <taxon>Magnoliopsida</taxon>
        <taxon>Liliopsida</taxon>
        <taxon>Poales</taxon>
        <taxon>Poaceae</taxon>
        <taxon>PACMAD clade</taxon>
        <taxon>Panicoideae</taxon>
        <taxon>Andropogonodae</taxon>
        <taxon>Andropogoneae</taxon>
        <taxon>Saccharinae</taxon>
        <taxon>Miscanthus</taxon>
    </lineage>
</organism>
<dbReference type="Gene3D" id="1.20.5.4130">
    <property type="match status" value="1"/>
</dbReference>
<dbReference type="GO" id="GO:0002758">
    <property type="term" value="P:innate immune response-activating signaling pathway"/>
    <property type="evidence" value="ECO:0007669"/>
    <property type="project" value="UniProtKB-ARBA"/>
</dbReference>
<dbReference type="AlphaFoldDB" id="A0A811Q3H4"/>
<dbReference type="PRINTS" id="PR00364">
    <property type="entry name" value="DISEASERSIST"/>
</dbReference>
<name>A0A811Q3H4_9POAL</name>
<sequence length="1084" mass="123779">MGDPGLVYHTTARHACTCTCNWSVQRRTRPCTSGRRAWDSRARIVHRRGRLSVLDRFWIVPIENRVLTARETLEYGIVLPKRKARSWQAHMAAAEGAGRCRLRGKRCGDHLVLRWDGQREPAATSCLQLDALSPPTIRLICCYESITLRSETSKGRSMSVVTGALGSLAPKLAKLLHDEYKLQKGVKKQVESLSRELDSIYVFLHKVSDVPWDQLDEQVKLWAREVREASYDMEDIIDTFLVRVDGGKNNSDSSRLKLAMTKLGELFSKAKARRDIAAKIMDITKRLEEVANNRQKYKTDEIMCKPLAATSTIDPRLKAMYKEVTQLIGVDKSSDELMSMLNTSQQDHDASDKKMKMVSVVGVGGLGKTTLAKAVYDKLKSQYDCGAFVSIGRDHDLVKVFKDILFHLDSENHKDIHNTERGVKLLIDQLREFLKKKRYFIVIDDVWEVRTWETIELALVENNHGSKVITTTRKFKVAKEAGEVYKLKPLSFDDSMKLFCTRLSSADRKYLDNHPNDVSEKILKKCAGIPLAIITMASLLADKPECEWSMVYNSIGFHTTDNTEAEDTMTILSFGYYDLPPHLRTCLLYLSTYPEDYEIKKDSLIWKWIAEGFIDGKQGTRLFELGERYFNDLINRSLIQPVESKWNGRVEYCRVHDMVLDLMRKLSSDENFITILGDNVEGAPAPSNVRRLAHQNRIAEHINSETMVTGMPKVRSYTAFDCFIDSRDQFLRFKLLRVLEIVDCSFEKGCHLEHLGDLLHLRYLRIRFNSSSLELPKQLGNLKLLQTLDVEGTLPASIVHLTKLFIGHSDKPKRFFKELASLRELRVLVFVTKGADESMQGDFVESLSNLQKLQHIDVQGLAWHAGTAMWEAAGFVLPEPLRYLQWSDIEFSKLPSCINPTRLPNLAHLALRVTTMDEQDLKLLARLPALCYLKLTMDEQSKVTASNINSSDRSLFPKLTHFVTNAMVQFEQANKEDTSVSMHMWIGKDGIPFASRKRKVVPSGVMPNLEMLELSDVRLWDLKDHYIDYCENIGLEYLPSLRELRGEISRGMPATEMYEALDVLRDACNYHPNHPTFAMHGSSY</sequence>
<keyword evidence="6" id="KW-0175">Coiled coil</keyword>
<dbReference type="SUPFAM" id="SSF52540">
    <property type="entry name" value="P-loop containing nucleoside triphosphate hydrolases"/>
    <property type="match status" value="1"/>
</dbReference>
<dbReference type="SUPFAM" id="SSF52058">
    <property type="entry name" value="L domain-like"/>
    <property type="match status" value="1"/>
</dbReference>
<reference evidence="11" key="1">
    <citation type="submission" date="2020-10" db="EMBL/GenBank/DDBJ databases">
        <authorList>
            <person name="Han B."/>
            <person name="Lu T."/>
            <person name="Zhao Q."/>
            <person name="Huang X."/>
            <person name="Zhao Y."/>
        </authorList>
    </citation>
    <scope>NUCLEOTIDE SEQUENCE</scope>
</reference>
<dbReference type="InterPro" id="IPR041118">
    <property type="entry name" value="Rx_N"/>
</dbReference>
<keyword evidence="4" id="KW-0547">Nucleotide-binding</keyword>
<evidence type="ECO:0000313" key="11">
    <source>
        <dbReference type="EMBL" id="CAD6252773.1"/>
    </source>
</evidence>